<evidence type="ECO:0000256" key="10">
    <source>
        <dbReference type="ARBA" id="ARBA00023136"/>
    </source>
</evidence>
<evidence type="ECO:0000256" key="4">
    <source>
        <dbReference type="ARBA" id="ARBA00022553"/>
    </source>
</evidence>
<dbReference type="InterPro" id="IPR004358">
    <property type="entry name" value="Sig_transdc_His_kin-like_C"/>
</dbReference>
<keyword evidence="4" id="KW-0597">Phosphoprotein</keyword>
<evidence type="ECO:0000256" key="2">
    <source>
        <dbReference type="ARBA" id="ARBA00004370"/>
    </source>
</evidence>
<dbReference type="Pfam" id="PF02518">
    <property type="entry name" value="HATPase_c"/>
    <property type="match status" value="1"/>
</dbReference>
<evidence type="ECO:0000313" key="15">
    <source>
        <dbReference type="Proteomes" id="UP000291078"/>
    </source>
</evidence>
<dbReference type="Gene3D" id="3.30.565.10">
    <property type="entry name" value="Histidine kinase-like ATPase, C-terminal domain"/>
    <property type="match status" value="1"/>
</dbReference>
<comment type="catalytic activity">
    <reaction evidence="1">
        <text>ATP + protein L-histidine = ADP + protein N-phospho-L-histidine.</text>
        <dbReference type="EC" id="2.7.13.3"/>
    </reaction>
</comment>
<comment type="subcellular location">
    <subcellularLocation>
        <location evidence="2">Membrane</location>
    </subcellularLocation>
</comment>
<accession>A0A4Q7S7A0</accession>
<keyword evidence="8 11" id="KW-1133">Transmembrane helix</keyword>
<evidence type="ECO:0000256" key="1">
    <source>
        <dbReference type="ARBA" id="ARBA00000085"/>
    </source>
</evidence>
<keyword evidence="9" id="KW-0902">Two-component regulatory system</keyword>
<dbReference type="RefSeq" id="WP_130389780.1">
    <property type="nucleotide sequence ID" value="NZ_SGXM01000001.1"/>
</dbReference>
<name>A0A4Q7S7A0_9BURK</name>
<dbReference type="Gene3D" id="1.10.287.130">
    <property type="match status" value="1"/>
</dbReference>
<evidence type="ECO:0000256" key="11">
    <source>
        <dbReference type="SAM" id="Phobius"/>
    </source>
</evidence>
<dbReference type="OrthoDB" id="9809567at2"/>
<dbReference type="InterPro" id="IPR036097">
    <property type="entry name" value="HisK_dim/P_sf"/>
</dbReference>
<evidence type="ECO:0000256" key="6">
    <source>
        <dbReference type="ARBA" id="ARBA00022692"/>
    </source>
</evidence>
<dbReference type="PANTHER" id="PTHR45436">
    <property type="entry name" value="SENSOR HISTIDINE KINASE YKOH"/>
    <property type="match status" value="1"/>
</dbReference>
<dbReference type="EMBL" id="SGXM01000001">
    <property type="protein sequence ID" value="RZT41767.1"/>
    <property type="molecule type" value="Genomic_DNA"/>
</dbReference>
<dbReference type="PROSITE" id="PS50109">
    <property type="entry name" value="HIS_KIN"/>
    <property type="match status" value="1"/>
</dbReference>
<dbReference type="InterPro" id="IPR003594">
    <property type="entry name" value="HATPase_dom"/>
</dbReference>
<dbReference type="EC" id="2.7.13.3" evidence="3"/>
<dbReference type="PRINTS" id="PR00344">
    <property type="entry name" value="BCTRLSENSOR"/>
</dbReference>
<dbReference type="SUPFAM" id="SSF47384">
    <property type="entry name" value="Homodimeric domain of signal transducing histidine kinase"/>
    <property type="match status" value="1"/>
</dbReference>
<dbReference type="GO" id="GO:0000155">
    <property type="term" value="F:phosphorelay sensor kinase activity"/>
    <property type="evidence" value="ECO:0007669"/>
    <property type="project" value="InterPro"/>
</dbReference>
<dbReference type="SMART" id="SM00387">
    <property type="entry name" value="HATPase_c"/>
    <property type="match status" value="1"/>
</dbReference>
<feature type="transmembrane region" description="Helical" evidence="11">
    <location>
        <begin position="164"/>
        <end position="184"/>
    </location>
</feature>
<keyword evidence="7 14" id="KW-0418">Kinase</keyword>
<reference evidence="14 15" key="1">
    <citation type="journal article" date="2015" name="Stand. Genomic Sci.">
        <title>Genomic Encyclopedia of Bacterial and Archaeal Type Strains, Phase III: the genomes of soil and plant-associated and newly described type strains.</title>
        <authorList>
            <person name="Whitman W.B."/>
            <person name="Woyke T."/>
            <person name="Klenk H.P."/>
            <person name="Zhou Y."/>
            <person name="Lilburn T.G."/>
            <person name="Beck B.J."/>
            <person name="De Vos P."/>
            <person name="Vandamme P."/>
            <person name="Eisen J.A."/>
            <person name="Garrity G."/>
            <person name="Hugenholtz P."/>
            <person name="Kyrpides N.C."/>
        </authorList>
    </citation>
    <scope>NUCLEOTIDE SEQUENCE [LARGE SCALE GENOMIC DNA]</scope>
    <source>
        <strain evidence="14 15">ASC-9842</strain>
    </source>
</reference>
<evidence type="ECO:0000313" key="14">
    <source>
        <dbReference type="EMBL" id="RZT41767.1"/>
    </source>
</evidence>
<evidence type="ECO:0000256" key="8">
    <source>
        <dbReference type="ARBA" id="ARBA00022989"/>
    </source>
</evidence>
<evidence type="ECO:0000256" key="9">
    <source>
        <dbReference type="ARBA" id="ARBA00023012"/>
    </source>
</evidence>
<dbReference type="InterPro" id="IPR003661">
    <property type="entry name" value="HisK_dim/P_dom"/>
</dbReference>
<dbReference type="InterPro" id="IPR005467">
    <property type="entry name" value="His_kinase_dom"/>
</dbReference>
<protein>
    <recommendedName>
        <fullName evidence="3">histidine kinase</fullName>
        <ecNumber evidence="3">2.7.13.3</ecNumber>
    </recommendedName>
</protein>
<evidence type="ECO:0000259" key="12">
    <source>
        <dbReference type="PROSITE" id="PS50109"/>
    </source>
</evidence>
<dbReference type="InterPro" id="IPR036890">
    <property type="entry name" value="HATPase_C_sf"/>
</dbReference>
<feature type="domain" description="Histidine kinase" evidence="12">
    <location>
        <begin position="244"/>
        <end position="447"/>
    </location>
</feature>
<dbReference type="CDD" id="cd00082">
    <property type="entry name" value="HisKA"/>
    <property type="match status" value="1"/>
</dbReference>
<gene>
    <name evidence="14" type="ORF">EV147_0771</name>
</gene>
<dbReference type="GO" id="GO:0005886">
    <property type="term" value="C:plasma membrane"/>
    <property type="evidence" value="ECO:0007669"/>
    <property type="project" value="TreeGrafter"/>
</dbReference>
<dbReference type="AlphaFoldDB" id="A0A4Q7S7A0"/>
<proteinExistence type="predicted"/>
<evidence type="ECO:0000259" key="13">
    <source>
        <dbReference type="PROSITE" id="PS50885"/>
    </source>
</evidence>
<comment type="caution">
    <text evidence="14">The sequence shown here is derived from an EMBL/GenBank/DDBJ whole genome shotgun (WGS) entry which is preliminary data.</text>
</comment>
<evidence type="ECO:0000256" key="7">
    <source>
        <dbReference type="ARBA" id="ARBA00022777"/>
    </source>
</evidence>
<feature type="domain" description="HAMP" evidence="13">
    <location>
        <begin position="185"/>
        <end position="236"/>
    </location>
</feature>
<sequence>MKQKSLARRLLAIAALWIAGTLCTTGWTLDALFGRHVDRTYITELDRDLTSLAAALEWRADGTLELTRQPADPRFELPYSGAYWQASAGVQTLRSRSLWDVELPTAVERRVGIGDAEVRIGPKQQSLLVKTRRLQLAGADAFVDVTVALDRTELRQAKRSFRHLLWLSLGVLGLGILGAVWAQVRFGLAPLSRLRAAVAALHTGHSAALPGAWPREVQPLVDEINLLLARNQQAVERSRRQAADLAHAVKTPLAILANNAEALPEAASHGVLQQVSAMRQQVDRHLARARAAGAGGAARGSVVPVRPAVEALVRALQRLHAGRAIAFRLAGDADFAGDRQDLVEILGNVLDNAWHWARGVVAVTLVSHGGDEDGGGIAIRIEDDGPGMPPEAMRHAVQPFARLDESADGSGLGLAIVRDICVLYGGELALGTSALGGLAVTLRFRPA</sequence>
<keyword evidence="10 11" id="KW-0472">Membrane</keyword>
<dbReference type="PROSITE" id="PS50885">
    <property type="entry name" value="HAMP"/>
    <property type="match status" value="1"/>
</dbReference>
<keyword evidence="6 11" id="KW-0812">Transmembrane</keyword>
<dbReference type="Proteomes" id="UP000291078">
    <property type="component" value="Unassembled WGS sequence"/>
</dbReference>
<evidence type="ECO:0000256" key="3">
    <source>
        <dbReference type="ARBA" id="ARBA00012438"/>
    </source>
</evidence>
<dbReference type="PANTHER" id="PTHR45436:SF5">
    <property type="entry name" value="SENSOR HISTIDINE KINASE TRCS"/>
    <property type="match status" value="1"/>
</dbReference>
<dbReference type="InterPro" id="IPR003660">
    <property type="entry name" value="HAMP_dom"/>
</dbReference>
<keyword evidence="15" id="KW-1185">Reference proteome</keyword>
<dbReference type="SUPFAM" id="SSF55874">
    <property type="entry name" value="ATPase domain of HSP90 chaperone/DNA topoisomerase II/histidine kinase"/>
    <property type="match status" value="1"/>
</dbReference>
<organism evidence="14 15">
    <name type="scientific">Cupriavidus agavae</name>
    <dbReference type="NCBI Taxonomy" id="1001822"/>
    <lineage>
        <taxon>Bacteria</taxon>
        <taxon>Pseudomonadati</taxon>
        <taxon>Pseudomonadota</taxon>
        <taxon>Betaproteobacteria</taxon>
        <taxon>Burkholderiales</taxon>
        <taxon>Burkholderiaceae</taxon>
        <taxon>Cupriavidus</taxon>
    </lineage>
</organism>
<dbReference type="InterPro" id="IPR050428">
    <property type="entry name" value="TCS_sensor_his_kinase"/>
</dbReference>
<evidence type="ECO:0000256" key="5">
    <source>
        <dbReference type="ARBA" id="ARBA00022679"/>
    </source>
</evidence>
<keyword evidence="5" id="KW-0808">Transferase</keyword>